<dbReference type="Proteomes" id="UP000268162">
    <property type="component" value="Unassembled WGS sequence"/>
</dbReference>
<proteinExistence type="predicted"/>
<accession>A0A4P9ZXU3</accession>
<gene>
    <name evidence="4" type="ORF">BJ085DRAFT_18469</name>
</gene>
<evidence type="ECO:0000259" key="3">
    <source>
        <dbReference type="Pfam" id="PF04825"/>
    </source>
</evidence>
<feature type="non-terminal residue" evidence="4">
    <location>
        <position position="124"/>
    </location>
</feature>
<dbReference type="GO" id="GO:1990414">
    <property type="term" value="P:replication-born double-strand break repair via sister chromatid exchange"/>
    <property type="evidence" value="ECO:0007669"/>
    <property type="project" value="TreeGrafter"/>
</dbReference>
<reference evidence="5" key="1">
    <citation type="journal article" date="2018" name="Nat. Microbiol.">
        <title>Leveraging single-cell genomics to expand the fungal tree of life.</title>
        <authorList>
            <person name="Ahrendt S.R."/>
            <person name="Quandt C.A."/>
            <person name="Ciobanu D."/>
            <person name="Clum A."/>
            <person name="Salamov A."/>
            <person name="Andreopoulos B."/>
            <person name="Cheng J.F."/>
            <person name="Woyke T."/>
            <person name="Pelin A."/>
            <person name="Henrissat B."/>
            <person name="Reynolds N.K."/>
            <person name="Benny G.L."/>
            <person name="Smith M.E."/>
            <person name="James T.Y."/>
            <person name="Grigoriev I.V."/>
        </authorList>
    </citation>
    <scope>NUCLEOTIDE SEQUENCE [LARGE SCALE GENOMIC DNA]</scope>
    <source>
        <strain evidence="5">RSA 468</strain>
    </source>
</reference>
<dbReference type="STRING" id="215637.A0A4P9ZXU3"/>
<dbReference type="GO" id="GO:0030892">
    <property type="term" value="C:mitotic cohesin complex"/>
    <property type="evidence" value="ECO:0007669"/>
    <property type="project" value="TreeGrafter"/>
</dbReference>
<evidence type="ECO:0000313" key="5">
    <source>
        <dbReference type="Proteomes" id="UP000268162"/>
    </source>
</evidence>
<sequence>MFYAEAILSKKGPLAKVWLAAHWERKLSKAQFLQANIPSSVGAIMGDDQPPLALRLSGQLLLGVVRIYSRKTKYLLEDTEDALLKIKMAFRPGVVDMPTDNITASFNHITLPDSLTEFDMLLPD</sequence>
<dbReference type="PANTHER" id="PTHR12585:SF69">
    <property type="entry name" value="FI11703P"/>
    <property type="match status" value="1"/>
</dbReference>
<evidence type="ECO:0000256" key="2">
    <source>
        <dbReference type="ARBA" id="ARBA00023242"/>
    </source>
</evidence>
<dbReference type="GO" id="GO:0005634">
    <property type="term" value="C:nucleus"/>
    <property type="evidence" value="ECO:0007669"/>
    <property type="project" value="UniProtKB-SubCell"/>
</dbReference>
<dbReference type="GO" id="GO:0003682">
    <property type="term" value="F:chromatin binding"/>
    <property type="evidence" value="ECO:0007669"/>
    <property type="project" value="TreeGrafter"/>
</dbReference>
<evidence type="ECO:0000256" key="1">
    <source>
        <dbReference type="ARBA" id="ARBA00004123"/>
    </source>
</evidence>
<dbReference type="PANTHER" id="PTHR12585">
    <property type="entry name" value="SCC1 / RAD21 FAMILY MEMBER"/>
    <property type="match status" value="1"/>
</dbReference>
<evidence type="ECO:0000313" key="4">
    <source>
        <dbReference type="EMBL" id="RKP38198.1"/>
    </source>
</evidence>
<dbReference type="InterPro" id="IPR039781">
    <property type="entry name" value="Rad21/Rec8-like"/>
</dbReference>
<comment type="subcellular location">
    <subcellularLocation>
        <location evidence="1">Nucleus</location>
    </subcellularLocation>
</comment>
<dbReference type="InterPro" id="IPR006910">
    <property type="entry name" value="Rad21_Rec8_N"/>
</dbReference>
<protein>
    <submittedName>
        <fullName evidence="4">Rad21/Rec8-like protein</fullName>
    </submittedName>
</protein>
<organism evidence="4 5">
    <name type="scientific">Dimargaris cristalligena</name>
    <dbReference type="NCBI Taxonomy" id="215637"/>
    <lineage>
        <taxon>Eukaryota</taxon>
        <taxon>Fungi</taxon>
        <taxon>Fungi incertae sedis</taxon>
        <taxon>Zoopagomycota</taxon>
        <taxon>Kickxellomycotina</taxon>
        <taxon>Dimargaritomycetes</taxon>
        <taxon>Dimargaritales</taxon>
        <taxon>Dimargaritaceae</taxon>
        <taxon>Dimargaris</taxon>
    </lineage>
</organism>
<feature type="domain" description="Rad21/Rec8-like protein N-terminal" evidence="3">
    <location>
        <begin position="1"/>
        <end position="101"/>
    </location>
</feature>
<dbReference type="AlphaFoldDB" id="A0A4P9ZXU3"/>
<dbReference type="EMBL" id="ML002394">
    <property type="protein sequence ID" value="RKP38198.1"/>
    <property type="molecule type" value="Genomic_DNA"/>
</dbReference>
<dbReference type="Pfam" id="PF04825">
    <property type="entry name" value="Rad21_Rec8_N"/>
    <property type="match status" value="1"/>
</dbReference>
<keyword evidence="5" id="KW-1185">Reference proteome</keyword>
<name>A0A4P9ZXU3_9FUNG</name>
<dbReference type="GO" id="GO:0007064">
    <property type="term" value="P:mitotic sister chromatid cohesion"/>
    <property type="evidence" value="ECO:0007669"/>
    <property type="project" value="TreeGrafter"/>
</dbReference>
<keyword evidence="2" id="KW-0539">Nucleus</keyword>